<evidence type="ECO:0000256" key="1">
    <source>
        <dbReference type="SAM" id="Coils"/>
    </source>
</evidence>
<evidence type="ECO:0000313" key="4">
    <source>
        <dbReference type="EMBL" id="WZN59666.1"/>
    </source>
</evidence>
<accession>A0AAX4P0T4</accession>
<dbReference type="Pfam" id="PF14846">
    <property type="entry name" value="DUF4485"/>
    <property type="match status" value="1"/>
</dbReference>
<keyword evidence="1" id="KW-0175">Coiled coil</keyword>
<dbReference type="InterPro" id="IPR055310">
    <property type="entry name" value="CEP112"/>
</dbReference>
<dbReference type="PANTHER" id="PTHR18871">
    <property type="entry name" value="CENTROSOMAL PROTEIN OF 112 KDA"/>
    <property type="match status" value="1"/>
</dbReference>
<reference evidence="4 5" key="1">
    <citation type="submission" date="2024-03" db="EMBL/GenBank/DDBJ databases">
        <title>Complete genome sequence of the green alga Chloropicon roscoffensis RCC1871.</title>
        <authorList>
            <person name="Lemieux C."/>
            <person name="Pombert J.-F."/>
            <person name="Otis C."/>
            <person name="Turmel M."/>
        </authorList>
    </citation>
    <scope>NUCLEOTIDE SEQUENCE [LARGE SCALE GENOMIC DNA]</scope>
    <source>
        <strain evidence="4 5">RCC1871</strain>
    </source>
</reference>
<dbReference type="PANTHER" id="PTHR18871:SF2">
    <property type="entry name" value="CENTROSOMAL PROTEIN OF 112 KDA"/>
    <property type="match status" value="1"/>
</dbReference>
<feature type="compositionally biased region" description="Basic and acidic residues" evidence="2">
    <location>
        <begin position="309"/>
        <end position="318"/>
    </location>
</feature>
<gene>
    <name evidence="4" type="ORF">HKI87_02g11920</name>
</gene>
<feature type="coiled-coil region" evidence="1">
    <location>
        <begin position="191"/>
        <end position="218"/>
    </location>
</feature>
<evidence type="ECO:0000256" key="2">
    <source>
        <dbReference type="SAM" id="MobiDB-lite"/>
    </source>
</evidence>
<dbReference type="Proteomes" id="UP001472866">
    <property type="component" value="Chromosome 02"/>
</dbReference>
<dbReference type="AlphaFoldDB" id="A0AAX4P0T4"/>
<feature type="region of interest" description="Disordered" evidence="2">
    <location>
        <begin position="290"/>
        <end position="322"/>
    </location>
</feature>
<dbReference type="InterPro" id="IPR027831">
    <property type="entry name" value="DUF4485"/>
</dbReference>
<name>A0AAX4P0T4_9CHLO</name>
<proteinExistence type="predicted"/>
<evidence type="ECO:0000259" key="3">
    <source>
        <dbReference type="Pfam" id="PF14846"/>
    </source>
</evidence>
<feature type="domain" description="DUF4485" evidence="3">
    <location>
        <begin position="31"/>
        <end position="111"/>
    </location>
</feature>
<organism evidence="4 5">
    <name type="scientific">Chloropicon roscoffensis</name>
    <dbReference type="NCBI Taxonomy" id="1461544"/>
    <lineage>
        <taxon>Eukaryota</taxon>
        <taxon>Viridiplantae</taxon>
        <taxon>Chlorophyta</taxon>
        <taxon>Chloropicophyceae</taxon>
        <taxon>Chloropicales</taxon>
        <taxon>Chloropicaceae</taxon>
        <taxon>Chloropicon</taxon>
    </lineage>
</organism>
<keyword evidence="5" id="KW-1185">Reference proteome</keyword>
<sequence length="356" mass="40297">MADEDDDLVLRKYFGVRDKSLRELYTSTSSDATFYKLAEKIERRAAKSGKTVKHRVECWLRKLCQQTSNYDWKKNRNHYATLLLEMLESGKLVFPFDKRPEEGPLKTLPTYLRPFASGGVVRAEKPKQTSRPESARRRADKAEDVVNIASAAVDVLHEHNVSRSAASEAYGSGFGYRYDAEIQLGACRERCLELEMQVNAKNDQIDRLERKLVKARKAHEVDVQRYRGKVSSPFNCVRICCGLWLTSPPPGPPACQQIQSLKDTYTKNLGEIIKRYTAYFAQQKRRAVTKASREAAAPLPPRQAARQDLPPESREDPRQVSPFLSSLPPAPFALRFAILTISALLFLPPPPLSPPH</sequence>
<protein>
    <submittedName>
        <fullName evidence="4">DUF4485 domain-containing protein</fullName>
    </submittedName>
</protein>
<evidence type="ECO:0000313" key="5">
    <source>
        <dbReference type="Proteomes" id="UP001472866"/>
    </source>
</evidence>
<dbReference type="EMBL" id="CP151502">
    <property type="protein sequence ID" value="WZN59666.1"/>
    <property type="molecule type" value="Genomic_DNA"/>
</dbReference>
<feature type="region of interest" description="Disordered" evidence="2">
    <location>
        <begin position="122"/>
        <end position="141"/>
    </location>
</feature>